<accession>A0A1V3TNF1</accession>
<dbReference type="Pfam" id="PF04982">
    <property type="entry name" value="TM_HPP"/>
    <property type="match status" value="1"/>
</dbReference>
<feature type="transmembrane region" description="Helical" evidence="2">
    <location>
        <begin position="85"/>
        <end position="110"/>
    </location>
</feature>
<keyword evidence="1" id="KW-0129">CBS domain</keyword>
<dbReference type="PROSITE" id="PS51371">
    <property type="entry name" value="CBS"/>
    <property type="match status" value="2"/>
</dbReference>
<keyword evidence="2" id="KW-0812">Transmembrane</keyword>
<protein>
    <recommendedName>
        <fullName evidence="3">CBS domain-containing protein</fullName>
    </recommendedName>
</protein>
<evidence type="ECO:0000313" key="4">
    <source>
        <dbReference type="EMBL" id="AQZ99534.1"/>
    </source>
</evidence>
<dbReference type="Gene3D" id="3.10.580.10">
    <property type="entry name" value="CBS-domain"/>
    <property type="match status" value="1"/>
</dbReference>
<dbReference type="SMART" id="SM00116">
    <property type="entry name" value="CBS"/>
    <property type="match status" value="2"/>
</dbReference>
<dbReference type="AlphaFoldDB" id="A0A1V3TNF1"/>
<feature type="transmembrane region" description="Helical" evidence="2">
    <location>
        <begin position="47"/>
        <end position="65"/>
    </location>
</feature>
<feature type="domain" description="CBS" evidence="3">
    <location>
        <begin position="321"/>
        <end position="372"/>
    </location>
</feature>
<reference evidence="4 5" key="1">
    <citation type="submission" date="2017-03" db="EMBL/GenBank/DDBJ databases">
        <title>Rapid Whole Genome Sequencing of Comamonas kerstersii Causing Continuous ambulatory Peritoneal Dialysis-Associated Peritonitis.</title>
        <authorList>
            <person name="Zheng B."/>
        </authorList>
    </citation>
    <scope>NUCLEOTIDE SEQUENCE [LARGE SCALE GENOMIC DNA]</scope>
    <source>
        <strain evidence="4 5">8943</strain>
    </source>
</reference>
<proteinExistence type="predicted"/>
<dbReference type="PANTHER" id="PTHR33741:SF5">
    <property type="entry name" value="TRANSMEMBRANE PROTEIN DDB_G0269096-RELATED"/>
    <property type="match status" value="1"/>
</dbReference>
<dbReference type="KEGG" id="cke:B5M06_16020"/>
<feature type="transmembrane region" description="Helical" evidence="2">
    <location>
        <begin position="20"/>
        <end position="40"/>
    </location>
</feature>
<dbReference type="EMBL" id="CP020121">
    <property type="protein sequence ID" value="AQZ99534.1"/>
    <property type="molecule type" value="Genomic_DNA"/>
</dbReference>
<dbReference type="RefSeq" id="WP_077344634.1">
    <property type="nucleotide sequence ID" value="NZ_CATYED010000013.1"/>
</dbReference>
<name>A0A1V3TNF1_9BURK</name>
<evidence type="ECO:0000256" key="1">
    <source>
        <dbReference type="PROSITE-ProRule" id="PRU00703"/>
    </source>
</evidence>
<evidence type="ECO:0000256" key="2">
    <source>
        <dbReference type="SAM" id="Phobius"/>
    </source>
</evidence>
<dbReference type="Proteomes" id="UP000242792">
    <property type="component" value="Chromosome"/>
</dbReference>
<sequence length="372" mass="40194">MDFRKAWKPAVAPATRQDVWRVGLGGMLGLALASLLVWGCQQLGIPAGLNLFAPLGASAVLLFAVHTSPLAQPWSCVVGNTVAGLWTWLVVSCVPLDWAPALAVGGAIMVMQLTRSLHPPGGAVALLWALDAQHGTVHGWTYALWPIGVLTLCLVLVAIVYHRVCGKRYPLQPVAMSTAGMQQLPTKALSEADLQALLSRFDQSNNLTAQELQQLVLAAEEQAIARRFGSVHCGQLMTTAMWTCSPLESLDSLAAKFQQHPIKSLPVVGVQGELLGVVARSALLDWLWQQRGNVAQRRQQRVWRLWGKKPAQPTACAADLMADAPLCVQDSTPVSQLLAVLAEHAVPFVAVLRQGRLVGLITRTDIMRLLLH</sequence>
<dbReference type="GeneID" id="83040811"/>
<dbReference type="InterPro" id="IPR007065">
    <property type="entry name" value="HPP"/>
</dbReference>
<dbReference type="InterPro" id="IPR046342">
    <property type="entry name" value="CBS_dom_sf"/>
</dbReference>
<dbReference type="OrthoDB" id="9811720at2"/>
<feature type="domain" description="CBS" evidence="3">
    <location>
        <begin position="237"/>
        <end position="294"/>
    </location>
</feature>
<organism evidence="4 5">
    <name type="scientific">Comamonas kerstersii</name>
    <dbReference type="NCBI Taxonomy" id="225992"/>
    <lineage>
        <taxon>Bacteria</taxon>
        <taxon>Pseudomonadati</taxon>
        <taxon>Pseudomonadota</taxon>
        <taxon>Betaproteobacteria</taxon>
        <taxon>Burkholderiales</taxon>
        <taxon>Comamonadaceae</taxon>
        <taxon>Comamonas</taxon>
    </lineage>
</organism>
<feature type="transmembrane region" description="Helical" evidence="2">
    <location>
        <begin position="142"/>
        <end position="161"/>
    </location>
</feature>
<evidence type="ECO:0000313" key="5">
    <source>
        <dbReference type="Proteomes" id="UP000242792"/>
    </source>
</evidence>
<gene>
    <name evidence="4" type="ORF">B5M06_16020</name>
</gene>
<keyword evidence="2" id="KW-1133">Transmembrane helix</keyword>
<keyword evidence="2" id="KW-0472">Membrane</keyword>
<dbReference type="SUPFAM" id="SSF54631">
    <property type="entry name" value="CBS-domain pair"/>
    <property type="match status" value="1"/>
</dbReference>
<dbReference type="InterPro" id="IPR000644">
    <property type="entry name" value="CBS_dom"/>
</dbReference>
<accession>A0A1V0BI41</accession>
<dbReference type="InterPro" id="IPR058581">
    <property type="entry name" value="TM_HPP"/>
</dbReference>
<evidence type="ECO:0000259" key="3">
    <source>
        <dbReference type="PROSITE" id="PS51371"/>
    </source>
</evidence>
<dbReference type="PANTHER" id="PTHR33741">
    <property type="entry name" value="TRANSMEMBRANE PROTEIN DDB_G0269096-RELATED"/>
    <property type="match status" value="1"/>
</dbReference>
<dbReference type="Pfam" id="PF00571">
    <property type="entry name" value="CBS"/>
    <property type="match status" value="2"/>
</dbReference>